<evidence type="ECO:0000313" key="2">
    <source>
        <dbReference type="EMBL" id="CAI0441405.1"/>
    </source>
</evidence>
<comment type="caution">
    <text evidence="2">The sequence shown here is derived from an EMBL/GenBank/DDBJ whole genome shotgun (WGS) entry which is preliminary data.</text>
</comment>
<dbReference type="PANTHER" id="PTHR35465">
    <property type="entry name" value="CAVEOLIN-1 PROTEIN"/>
    <property type="match status" value="1"/>
</dbReference>
<keyword evidence="1" id="KW-1133">Transmembrane helix</keyword>
<organism evidence="2 3">
    <name type="scientific">Linum tenue</name>
    <dbReference type="NCBI Taxonomy" id="586396"/>
    <lineage>
        <taxon>Eukaryota</taxon>
        <taxon>Viridiplantae</taxon>
        <taxon>Streptophyta</taxon>
        <taxon>Embryophyta</taxon>
        <taxon>Tracheophyta</taxon>
        <taxon>Spermatophyta</taxon>
        <taxon>Magnoliopsida</taxon>
        <taxon>eudicotyledons</taxon>
        <taxon>Gunneridae</taxon>
        <taxon>Pentapetalae</taxon>
        <taxon>rosids</taxon>
        <taxon>fabids</taxon>
        <taxon>Malpighiales</taxon>
        <taxon>Linaceae</taxon>
        <taxon>Linum</taxon>
    </lineage>
</organism>
<feature type="transmembrane region" description="Helical" evidence="1">
    <location>
        <begin position="28"/>
        <end position="53"/>
    </location>
</feature>
<sequence>MYKCNEIYGGCCVERQGRRNGMNKMRSFNGLLAMISSSFLWVYAFTFIAGYPIPTFGNIEVASNVLIPGNELWKETLALQGGSRLYELRGLKSNTWYEVKISYPASIPASFTIQLKKDVSGLGLNWNRRLLNTEKLIFKTDEFSGNQQNQLYVLVTVEPEGVVAIPNVPEREAIIFNIANIRAYDYSCENPELVAVLCDELLLGIPHKAWWVGVLVLLCLVAAFIIPRFLPALMPPENGSSISSSYESVAKES</sequence>
<keyword evidence="1" id="KW-0472">Membrane</keyword>
<reference evidence="2" key="1">
    <citation type="submission" date="2022-08" db="EMBL/GenBank/DDBJ databases">
        <authorList>
            <person name="Gutierrez-Valencia J."/>
        </authorList>
    </citation>
    <scope>NUCLEOTIDE SEQUENCE</scope>
</reference>
<protein>
    <submittedName>
        <fullName evidence="2">Uncharacterized protein</fullName>
    </submittedName>
</protein>
<gene>
    <name evidence="2" type="ORF">LITE_LOCUS26857</name>
</gene>
<dbReference type="AlphaFoldDB" id="A0AAV0M6F1"/>
<evidence type="ECO:0000313" key="3">
    <source>
        <dbReference type="Proteomes" id="UP001154282"/>
    </source>
</evidence>
<dbReference type="Proteomes" id="UP001154282">
    <property type="component" value="Unassembled WGS sequence"/>
</dbReference>
<feature type="transmembrane region" description="Helical" evidence="1">
    <location>
        <begin position="209"/>
        <end position="230"/>
    </location>
</feature>
<accession>A0AAV0M6F1</accession>
<evidence type="ECO:0000256" key="1">
    <source>
        <dbReference type="SAM" id="Phobius"/>
    </source>
</evidence>
<proteinExistence type="predicted"/>
<keyword evidence="3" id="KW-1185">Reference proteome</keyword>
<name>A0AAV0M6F1_9ROSI</name>
<dbReference type="PANTHER" id="PTHR35465:SF1">
    <property type="entry name" value="PHOSPHATIDYLINOSITOL-GLYCAN BIOSYNTHESIS CLASS X PROTEIN"/>
    <property type="match status" value="1"/>
</dbReference>
<keyword evidence="1" id="KW-0812">Transmembrane</keyword>
<dbReference type="EMBL" id="CAMGYJ010000007">
    <property type="protein sequence ID" value="CAI0441405.1"/>
    <property type="molecule type" value="Genomic_DNA"/>
</dbReference>